<evidence type="ECO:0000313" key="9">
    <source>
        <dbReference type="EMBL" id="QDV74085.1"/>
    </source>
</evidence>
<dbReference type="EMBL" id="CP036349">
    <property type="protein sequence ID" value="QDV74085.1"/>
    <property type="molecule type" value="Genomic_DNA"/>
</dbReference>
<evidence type="ECO:0000256" key="6">
    <source>
        <dbReference type="ARBA" id="ARBA00023277"/>
    </source>
</evidence>
<evidence type="ECO:0000256" key="1">
    <source>
        <dbReference type="ARBA" id="ARBA00001462"/>
    </source>
</evidence>
<comment type="catalytic activity">
    <reaction evidence="1">
        <text>Hydrolysis of terminal non-reducing alpha-L-arabinofuranoside residues in alpha-L-arabinosides.</text>
        <dbReference type="EC" id="3.2.1.55"/>
    </reaction>
</comment>
<evidence type="ECO:0000256" key="2">
    <source>
        <dbReference type="ARBA" id="ARBA00007186"/>
    </source>
</evidence>
<dbReference type="KEGG" id="bmei:Spa11_22840"/>
<dbReference type="InterPro" id="IPR010720">
    <property type="entry name" value="Alpha-L-AF_C"/>
</dbReference>
<gene>
    <name evidence="9" type="ORF">Spa11_22840</name>
</gene>
<dbReference type="PANTHER" id="PTHR43576:SF2">
    <property type="entry name" value="INTRACELLULAR EXO-ALPHA-L-ARABINOFURANOSIDASE 2"/>
    <property type="match status" value="1"/>
</dbReference>
<dbReference type="SMART" id="SM00813">
    <property type="entry name" value="Alpha-L-AF_C"/>
    <property type="match status" value="1"/>
</dbReference>
<keyword evidence="7 9" id="KW-0326">Glycosidase</keyword>
<evidence type="ECO:0000313" key="10">
    <source>
        <dbReference type="Proteomes" id="UP000316426"/>
    </source>
</evidence>
<dbReference type="RefSeq" id="WP_145112179.1">
    <property type="nucleotide sequence ID" value="NZ_CP036350.1"/>
</dbReference>
<keyword evidence="6" id="KW-0119">Carbohydrate metabolism</keyword>
<evidence type="ECO:0000256" key="3">
    <source>
        <dbReference type="ARBA" id="ARBA00011165"/>
    </source>
</evidence>
<dbReference type="InterPro" id="IPR017853">
    <property type="entry name" value="GH"/>
</dbReference>
<dbReference type="Proteomes" id="UP000316426">
    <property type="component" value="Chromosome"/>
</dbReference>
<dbReference type="GO" id="GO:0046556">
    <property type="term" value="F:alpha-L-arabinofuranosidase activity"/>
    <property type="evidence" value="ECO:0007669"/>
    <property type="project" value="UniProtKB-EC"/>
</dbReference>
<dbReference type="Gene3D" id="2.60.40.1180">
    <property type="entry name" value="Golgi alpha-mannosidase II"/>
    <property type="match status" value="1"/>
</dbReference>
<dbReference type="InterPro" id="IPR013780">
    <property type="entry name" value="Glyco_hydro_b"/>
</dbReference>
<dbReference type="Pfam" id="PF22848">
    <property type="entry name" value="ASD1_dom"/>
    <property type="match status" value="1"/>
</dbReference>
<comment type="subunit">
    <text evidence="3">Homohexamer; trimer of dimers.</text>
</comment>
<sequence>MKVPMSREAATTECSRRDALKAIAGAAAVGLAGRPALAATAKTAMGSLLEIDPSPTHALSPYLYMQFMEPLGVTDSSVEAAWDHSRNDWREDVVDATRELGPTMMRWGGIYTDFYRWREGVGPRDRRPMMQNLQWGGLESNQVGTPEFHDFCSRVGADPLMCVNFESDGRRRFMSAGGKPRIGDAREAADWVSFCNDPDNSERRELGYRATMPIRYWQIGNETSYDRQGFDYDTTARKTVEFAKAMRERDPSIRLIGWGDSGWAPRMADAAGEHLQMLAFHQMFNPDADEEPVLRGERYRRDPEATWRRLMAAWEINDRKIREVRESLGDRDIDLAMTECHFAIPGRDRCDVLSTWAAGVSYGRILNNHQRHGDVLKIATAADFCGNRWQVNAVMIPTPRGEGRAYLMPVARVMQLYRRHIGTEALRVNSTPDGLDVVASRKGNRVFLHVVNTNRDKSVTARLRLGDVRPQSATAHVIEDDPMVEVSQLNSDRVMQTSSHNWAADGEWDFPGASVTAVVVSLAG</sequence>
<name>A0A518K8H2_9BACT</name>
<accession>A0A518K8H2</accession>
<evidence type="ECO:0000259" key="8">
    <source>
        <dbReference type="SMART" id="SM00813"/>
    </source>
</evidence>
<keyword evidence="10" id="KW-1185">Reference proteome</keyword>
<dbReference type="InterPro" id="IPR006311">
    <property type="entry name" value="TAT_signal"/>
</dbReference>
<protein>
    <recommendedName>
        <fullName evidence="4">non-reducing end alpha-L-arabinofuranosidase</fullName>
        <ecNumber evidence="4">3.2.1.55</ecNumber>
    </recommendedName>
</protein>
<organism evidence="9 10">
    <name type="scientific">Botrimarina mediterranea</name>
    <dbReference type="NCBI Taxonomy" id="2528022"/>
    <lineage>
        <taxon>Bacteria</taxon>
        <taxon>Pseudomonadati</taxon>
        <taxon>Planctomycetota</taxon>
        <taxon>Planctomycetia</taxon>
        <taxon>Pirellulales</taxon>
        <taxon>Lacipirellulaceae</taxon>
        <taxon>Botrimarina</taxon>
    </lineage>
</organism>
<dbReference type="AlphaFoldDB" id="A0A518K8H2"/>
<dbReference type="PANTHER" id="PTHR43576">
    <property type="entry name" value="ALPHA-L-ARABINOFURANOSIDASE C-RELATED"/>
    <property type="match status" value="1"/>
</dbReference>
<evidence type="ECO:0000256" key="5">
    <source>
        <dbReference type="ARBA" id="ARBA00022801"/>
    </source>
</evidence>
<proteinExistence type="inferred from homology"/>
<dbReference type="GO" id="GO:0046373">
    <property type="term" value="P:L-arabinose metabolic process"/>
    <property type="evidence" value="ECO:0007669"/>
    <property type="project" value="InterPro"/>
</dbReference>
<feature type="domain" description="Alpha-L-arabinofuranosidase C-terminal" evidence="8">
    <location>
        <begin position="354"/>
        <end position="514"/>
    </location>
</feature>
<keyword evidence="5 9" id="KW-0378">Hydrolase</keyword>
<dbReference type="GO" id="GO:0000272">
    <property type="term" value="P:polysaccharide catabolic process"/>
    <property type="evidence" value="ECO:0007669"/>
    <property type="project" value="TreeGrafter"/>
</dbReference>
<dbReference type="Pfam" id="PF06964">
    <property type="entry name" value="Alpha-L-AF_C"/>
    <property type="match status" value="1"/>
</dbReference>
<reference evidence="9 10" key="1">
    <citation type="submission" date="2019-02" db="EMBL/GenBank/DDBJ databases">
        <title>Deep-cultivation of Planctomycetes and their phenomic and genomic characterization uncovers novel biology.</title>
        <authorList>
            <person name="Wiegand S."/>
            <person name="Jogler M."/>
            <person name="Boedeker C."/>
            <person name="Pinto D."/>
            <person name="Vollmers J."/>
            <person name="Rivas-Marin E."/>
            <person name="Kohn T."/>
            <person name="Peeters S.H."/>
            <person name="Heuer A."/>
            <person name="Rast P."/>
            <person name="Oberbeckmann S."/>
            <person name="Bunk B."/>
            <person name="Jeske O."/>
            <person name="Meyerdierks A."/>
            <person name="Storesund J.E."/>
            <person name="Kallscheuer N."/>
            <person name="Luecker S."/>
            <person name="Lage O.M."/>
            <person name="Pohl T."/>
            <person name="Merkel B.J."/>
            <person name="Hornburger P."/>
            <person name="Mueller R.-W."/>
            <person name="Bruemmer F."/>
            <person name="Labrenz M."/>
            <person name="Spormann A.M."/>
            <person name="Op den Camp H."/>
            <person name="Overmann J."/>
            <person name="Amann R."/>
            <person name="Jetten M.S.M."/>
            <person name="Mascher T."/>
            <person name="Medema M.H."/>
            <person name="Devos D.P."/>
            <person name="Kaster A.-K."/>
            <person name="Ovreas L."/>
            <person name="Rohde M."/>
            <person name="Galperin M.Y."/>
            <person name="Jogler C."/>
        </authorList>
    </citation>
    <scope>NUCLEOTIDE SEQUENCE [LARGE SCALE GENOMIC DNA]</scope>
    <source>
        <strain evidence="9 10">Spa11</strain>
    </source>
</reference>
<dbReference type="InterPro" id="IPR055235">
    <property type="entry name" value="ASD1_cat"/>
</dbReference>
<dbReference type="SUPFAM" id="SSF51445">
    <property type="entry name" value="(Trans)glycosidases"/>
    <property type="match status" value="1"/>
</dbReference>
<comment type="similarity">
    <text evidence="2">Belongs to the glycosyl hydrolase 51 family.</text>
</comment>
<evidence type="ECO:0000256" key="4">
    <source>
        <dbReference type="ARBA" id="ARBA00012670"/>
    </source>
</evidence>
<dbReference type="Gene3D" id="3.20.20.80">
    <property type="entry name" value="Glycosidases"/>
    <property type="match status" value="1"/>
</dbReference>
<evidence type="ECO:0000256" key="7">
    <source>
        <dbReference type="ARBA" id="ARBA00023295"/>
    </source>
</evidence>
<dbReference type="EC" id="3.2.1.55" evidence="4"/>
<dbReference type="PROSITE" id="PS51318">
    <property type="entry name" value="TAT"/>
    <property type="match status" value="1"/>
</dbReference>